<evidence type="ECO:0000313" key="2">
    <source>
        <dbReference type="EMBL" id="ERN16433.1"/>
    </source>
</evidence>
<organism evidence="2 3">
    <name type="scientific">Amborella trichopoda</name>
    <dbReference type="NCBI Taxonomy" id="13333"/>
    <lineage>
        <taxon>Eukaryota</taxon>
        <taxon>Viridiplantae</taxon>
        <taxon>Streptophyta</taxon>
        <taxon>Embryophyta</taxon>
        <taxon>Tracheophyta</taxon>
        <taxon>Spermatophyta</taxon>
        <taxon>Magnoliopsida</taxon>
        <taxon>Amborellales</taxon>
        <taxon>Amborellaceae</taxon>
        <taxon>Amborella</taxon>
    </lineage>
</organism>
<keyword evidence="3" id="KW-1185">Reference proteome</keyword>
<feature type="region of interest" description="Disordered" evidence="1">
    <location>
        <begin position="31"/>
        <end position="59"/>
    </location>
</feature>
<dbReference type="Gramene" id="ERN16433">
    <property type="protein sequence ID" value="ERN16433"/>
    <property type="gene ID" value="AMTR_s00052p00166960"/>
</dbReference>
<accession>U5D7T2</accession>
<dbReference type="EMBL" id="KI392446">
    <property type="protein sequence ID" value="ERN16433.1"/>
    <property type="molecule type" value="Genomic_DNA"/>
</dbReference>
<evidence type="ECO:0000313" key="3">
    <source>
        <dbReference type="Proteomes" id="UP000017836"/>
    </source>
</evidence>
<gene>
    <name evidence="2" type="ORF">AMTR_s00052p00166960</name>
</gene>
<dbReference type="HOGENOM" id="CLU_2963911_0_0_1"/>
<dbReference type="AlphaFoldDB" id="U5D7T2"/>
<proteinExistence type="predicted"/>
<dbReference type="Proteomes" id="UP000017836">
    <property type="component" value="Unassembled WGS sequence"/>
</dbReference>
<protein>
    <submittedName>
        <fullName evidence="2">Uncharacterized protein</fullName>
    </submittedName>
</protein>
<name>U5D7T2_AMBTC</name>
<reference evidence="3" key="1">
    <citation type="journal article" date="2013" name="Science">
        <title>The Amborella genome and the evolution of flowering plants.</title>
        <authorList>
            <consortium name="Amborella Genome Project"/>
        </authorList>
    </citation>
    <scope>NUCLEOTIDE SEQUENCE [LARGE SCALE GENOMIC DNA]</scope>
</reference>
<sequence length="59" mass="6316">MGLSFDDPIATVYHAIKERLKADKFTKNVQDGDGNAKGGYTVKSSATDGKWKGRGTVLA</sequence>
<evidence type="ECO:0000256" key="1">
    <source>
        <dbReference type="SAM" id="MobiDB-lite"/>
    </source>
</evidence>